<dbReference type="PRINTS" id="PR00251">
    <property type="entry name" value="BACTRLOPSIN"/>
</dbReference>
<evidence type="ECO:0000256" key="3">
    <source>
        <dbReference type="ARBA" id="ARBA00022692"/>
    </source>
</evidence>
<dbReference type="InterPro" id="IPR043476">
    <property type="entry name" value="Yro2-like_7TM"/>
</dbReference>
<protein>
    <recommendedName>
        <fullName evidence="9">Family A G protein-coupled receptor-like protein</fullName>
    </recommendedName>
</protein>
<comment type="similarity">
    <text evidence="2">Belongs to the archaeal/bacterial/fungal opsin family.</text>
</comment>
<dbReference type="EMBL" id="JABELV010000016">
    <property type="protein sequence ID" value="KAG7567094.1"/>
    <property type="molecule type" value="Genomic_DNA"/>
</dbReference>
<accession>A0A8K0JRY2</accession>
<evidence type="ECO:0000256" key="6">
    <source>
        <dbReference type="SAM" id="Phobius"/>
    </source>
</evidence>
<sequence>MVNRALEVNPPNADININYKASNFLWAIFAAMLFTDILMMAWCFTLPKGRRTFHYLSIIILTTASIAYFSMASDLGATPVYVEFYDVGYTRQIWYVRYIDWVITTPCLLLELVLATGLPLSDIIALIFFDEVMIITGLVGGLVVSSYKWGYFAFGCAALVYIWFILLWPAMRSVTLLGPDFKRAYVTSAVILSVVWTGYPIAWGLADGGNYITPTSEMVFYGVLDFVAKPVFTLFHVYMLSKVDYTKMQLQSGKFSEGASLISHPAQHAELDSMRKNARADSTAVGVAEPRHSTATAVGREV</sequence>
<dbReference type="InterPro" id="IPR001425">
    <property type="entry name" value="Arc/bac/fun_rhodopsins"/>
</dbReference>
<dbReference type="SUPFAM" id="SSF81321">
    <property type="entry name" value="Family A G protein-coupled receptor-like"/>
    <property type="match status" value="1"/>
</dbReference>
<keyword evidence="5 6" id="KW-0472">Membrane</keyword>
<evidence type="ECO:0008006" key="9">
    <source>
        <dbReference type="Google" id="ProtNLM"/>
    </source>
</evidence>
<feature type="transmembrane region" description="Helical" evidence="6">
    <location>
        <begin position="53"/>
        <end position="73"/>
    </location>
</feature>
<evidence type="ECO:0000256" key="5">
    <source>
        <dbReference type="ARBA" id="ARBA00023136"/>
    </source>
</evidence>
<keyword evidence="3 6" id="KW-0812">Transmembrane</keyword>
<evidence type="ECO:0000256" key="2">
    <source>
        <dbReference type="ARBA" id="ARBA00008130"/>
    </source>
</evidence>
<evidence type="ECO:0000313" key="7">
    <source>
        <dbReference type="EMBL" id="KAG7567094.1"/>
    </source>
</evidence>
<feature type="transmembrane region" description="Helical" evidence="6">
    <location>
        <begin position="24"/>
        <end position="46"/>
    </location>
</feature>
<name>A0A8K0JRY2_9TREE</name>
<dbReference type="Pfam" id="PF01036">
    <property type="entry name" value="Bac_rhodopsin"/>
    <property type="match status" value="1"/>
</dbReference>
<dbReference type="GO" id="GO:0005886">
    <property type="term" value="C:plasma membrane"/>
    <property type="evidence" value="ECO:0007669"/>
    <property type="project" value="TreeGrafter"/>
</dbReference>
<organism evidence="7 8">
    <name type="scientific">Filobasidium floriforme</name>
    <dbReference type="NCBI Taxonomy" id="5210"/>
    <lineage>
        <taxon>Eukaryota</taxon>
        <taxon>Fungi</taxon>
        <taxon>Dikarya</taxon>
        <taxon>Basidiomycota</taxon>
        <taxon>Agaricomycotina</taxon>
        <taxon>Tremellomycetes</taxon>
        <taxon>Filobasidiales</taxon>
        <taxon>Filobasidiaceae</taxon>
        <taxon>Filobasidium</taxon>
    </lineage>
</organism>
<dbReference type="PANTHER" id="PTHR28286:SF1">
    <property type="entry name" value="30 KDA HEAT SHOCK PROTEIN-RELATED"/>
    <property type="match status" value="1"/>
</dbReference>
<evidence type="ECO:0000256" key="4">
    <source>
        <dbReference type="ARBA" id="ARBA00022989"/>
    </source>
</evidence>
<dbReference type="CDD" id="cd15239">
    <property type="entry name" value="7tm_YRO2_fungal-like"/>
    <property type="match status" value="1"/>
</dbReference>
<reference evidence="7" key="1">
    <citation type="submission" date="2020-04" db="EMBL/GenBank/DDBJ databases">
        <title>Analysis of mating type loci in Filobasidium floriforme.</title>
        <authorList>
            <person name="Nowrousian M."/>
        </authorList>
    </citation>
    <scope>NUCLEOTIDE SEQUENCE</scope>
    <source>
        <strain evidence="7">CBS 6242</strain>
    </source>
</reference>
<evidence type="ECO:0000313" key="8">
    <source>
        <dbReference type="Proteomes" id="UP000812966"/>
    </source>
</evidence>
<keyword evidence="4 6" id="KW-1133">Transmembrane helix</keyword>
<comment type="caution">
    <text evidence="7">The sequence shown here is derived from an EMBL/GenBank/DDBJ whole genome shotgun (WGS) entry which is preliminary data.</text>
</comment>
<dbReference type="GO" id="GO:0005783">
    <property type="term" value="C:endoplasmic reticulum"/>
    <property type="evidence" value="ECO:0007669"/>
    <property type="project" value="TreeGrafter"/>
</dbReference>
<gene>
    <name evidence="7" type="ORF">FFLO_01220</name>
</gene>
<feature type="transmembrane region" description="Helical" evidence="6">
    <location>
        <begin position="149"/>
        <end position="171"/>
    </location>
</feature>
<comment type="subcellular location">
    <subcellularLocation>
        <location evidence="1">Membrane</location>
        <topology evidence="1">Multi-pass membrane protein</topology>
    </subcellularLocation>
</comment>
<dbReference type="PANTHER" id="PTHR28286">
    <property type="match status" value="1"/>
</dbReference>
<keyword evidence="8" id="KW-1185">Reference proteome</keyword>
<dbReference type="FunFam" id="1.20.1070.10:FF:000160">
    <property type="entry name" value="Related to Opsin-1"/>
    <property type="match status" value="1"/>
</dbReference>
<dbReference type="Gene3D" id="1.20.1070.10">
    <property type="entry name" value="Rhodopsin 7-helix transmembrane proteins"/>
    <property type="match status" value="1"/>
</dbReference>
<dbReference type="OrthoDB" id="536545at2759"/>
<feature type="transmembrane region" description="Helical" evidence="6">
    <location>
        <begin position="218"/>
        <end position="240"/>
    </location>
</feature>
<dbReference type="AlphaFoldDB" id="A0A8K0JRY2"/>
<dbReference type="Proteomes" id="UP000812966">
    <property type="component" value="Unassembled WGS sequence"/>
</dbReference>
<feature type="transmembrane region" description="Helical" evidence="6">
    <location>
        <begin position="123"/>
        <end position="143"/>
    </location>
</feature>
<proteinExistence type="inferred from homology"/>
<evidence type="ECO:0000256" key="1">
    <source>
        <dbReference type="ARBA" id="ARBA00004141"/>
    </source>
</evidence>
<feature type="transmembrane region" description="Helical" evidence="6">
    <location>
        <begin position="183"/>
        <end position="206"/>
    </location>
</feature>
<feature type="transmembrane region" description="Helical" evidence="6">
    <location>
        <begin position="93"/>
        <end position="116"/>
    </location>
</feature>
<dbReference type="SMART" id="SM01021">
    <property type="entry name" value="Bac_rhodopsin"/>
    <property type="match status" value="1"/>
</dbReference>